<dbReference type="Gene3D" id="3.30.360.10">
    <property type="entry name" value="Dihydrodipicolinate Reductase, domain 2"/>
    <property type="match status" value="1"/>
</dbReference>
<dbReference type="GO" id="GO:0000166">
    <property type="term" value="F:nucleotide binding"/>
    <property type="evidence" value="ECO:0007669"/>
    <property type="project" value="InterPro"/>
</dbReference>
<dbReference type="SUPFAM" id="SSF51735">
    <property type="entry name" value="NAD(P)-binding Rossmann-fold domains"/>
    <property type="match status" value="1"/>
</dbReference>
<dbReference type="Pfam" id="PF22725">
    <property type="entry name" value="GFO_IDH_MocA_C3"/>
    <property type="match status" value="1"/>
</dbReference>
<feature type="domain" description="GFO/IDH/MocA-like oxidoreductase" evidence="2">
    <location>
        <begin position="167"/>
        <end position="287"/>
    </location>
</feature>
<accession>A0A7V4WKK0</accession>
<feature type="domain" description="Gfo/Idh/MocA-like oxidoreductase N-terminal" evidence="1">
    <location>
        <begin position="43"/>
        <end position="155"/>
    </location>
</feature>
<dbReference type="Pfam" id="PF01408">
    <property type="entry name" value="GFO_IDH_MocA"/>
    <property type="match status" value="1"/>
</dbReference>
<dbReference type="InterPro" id="IPR000683">
    <property type="entry name" value="Gfo/Idh/MocA-like_OxRdtase_N"/>
</dbReference>
<dbReference type="InterPro" id="IPR055170">
    <property type="entry name" value="GFO_IDH_MocA-like_dom"/>
</dbReference>
<protein>
    <submittedName>
        <fullName evidence="3">Gfo/Idh/MocA family oxidoreductase</fullName>
    </submittedName>
</protein>
<dbReference type="InterPro" id="IPR036291">
    <property type="entry name" value="NAD(P)-bd_dom_sf"/>
</dbReference>
<comment type="caution">
    <text evidence="3">The sequence shown here is derived from an EMBL/GenBank/DDBJ whole genome shotgun (WGS) entry which is preliminary data.</text>
</comment>
<dbReference type="PANTHER" id="PTHR43377:SF1">
    <property type="entry name" value="BILIVERDIN REDUCTASE A"/>
    <property type="match status" value="1"/>
</dbReference>
<dbReference type="Gene3D" id="3.40.50.720">
    <property type="entry name" value="NAD(P)-binding Rossmann-like Domain"/>
    <property type="match status" value="1"/>
</dbReference>
<dbReference type="SUPFAM" id="SSF55347">
    <property type="entry name" value="Glyceraldehyde-3-phosphate dehydrogenase-like, C-terminal domain"/>
    <property type="match status" value="1"/>
</dbReference>
<dbReference type="InterPro" id="IPR051450">
    <property type="entry name" value="Gfo/Idh/MocA_Oxidoreductases"/>
</dbReference>
<gene>
    <name evidence="3" type="ORF">ENW11_05430</name>
</gene>
<evidence type="ECO:0000313" key="3">
    <source>
        <dbReference type="EMBL" id="HGY39231.1"/>
    </source>
</evidence>
<evidence type="ECO:0000259" key="2">
    <source>
        <dbReference type="Pfam" id="PF22725"/>
    </source>
</evidence>
<sequence>MPLLLSGGLYQKCSTWNIASCGIILRKEKGGKLMERLGFIQAGFGLFGEGWADLLLRSEGVELRAVVDPSEEARERFAKRFGDRGIPCFPTLSEALKNIQAQAVLIVAPNRAHREIAEEALEAGLHVLSEKPLADTWKNALGIYNAWKRSKKLVYAVSQNYRFRPEIQALKKAVAEGACGNIEYGTYEFHEEWRLGGWRTSMDYPLLEDMSIHHFDILRFVLGKEALAVRMTSSNPSWSPFKSGAVASGELHFAQEVLVQYFGSWVSRGHRTSWNGTIRLFGEHGTLSLEDDRLFVTGKDGKREEIIFPRYETDGRVFVLREFVKAVLEGEEPSTSLSDNIKTFALTCAAVESAQRREEVALRYYLGELEP</sequence>
<reference evidence="3" key="1">
    <citation type="journal article" date="2020" name="mSystems">
        <title>Genome- and Community-Level Interaction Insights into Carbon Utilization and Element Cycling Functions of Hydrothermarchaeota in Hydrothermal Sediment.</title>
        <authorList>
            <person name="Zhou Z."/>
            <person name="Liu Y."/>
            <person name="Xu W."/>
            <person name="Pan J."/>
            <person name="Luo Z.H."/>
            <person name="Li M."/>
        </authorList>
    </citation>
    <scope>NUCLEOTIDE SEQUENCE [LARGE SCALE GENOMIC DNA]</scope>
    <source>
        <strain evidence="3">SpSt-82</strain>
    </source>
</reference>
<dbReference type="PANTHER" id="PTHR43377">
    <property type="entry name" value="BILIVERDIN REDUCTASE A"/>
    <property type="match status" value="1"/>
</dbReference>
<name>A0A7V4WKK0_9BACT</name>
<organism evidence="3">
    <name type="scientific">Candidatus Caldatribacterium saccharofermentans</name>
    <dbReference type="NCBI Taxonomy" id="1454753"/>
    <lineage>
        <taxon>Bacteria</taxon>
        <taxon>Pseudomonadati</taxon>
        <taxon>Atribacterota</taxon>
        <taxon>Atribacteria</taxon>
        <taxon>Atribacterales</taxon>
        <taxon>Candidatus Caldatribacteriaceae</taxon>
        <taxon>Candidatus Caldatribacterium</taxon>
    </lineage>
</organism>
<evidence type="ECO:0000259" key="1">
    <source>
        <dbReference type="Pfam" id="PF01408"/>
    </source>
</evidence>
<dbReference type="EMBL" id="DTIY01000035">
    <property type="protein sequence ID" value="HGY39231.1"/>
    <property type="molecule type" value="Genomic_DNA"/>
</dbReference>
<proteinExistence type="predicted"/>
<dbReference type="AlphaFoldDB" id="A0A7V4WKK0"/>